<dbReference type="Gene3D" id="1.20.1250.20">
    <property type="entry name" value="MFS general substrate transporter like domains"/>
    <property type="match status" value="1"/>
</dbReference>
<feature type="transmembrane region" description="Helical" evidence="2">
    <location>
        <begin position="29"/>
        <end position="48"/>
    </location>
</feature>
<keyword evidence="2" id="KW-1133">Transmembrane helix</keyword>
<gene>
    <name evidence="3" type="ORF">FGO68_gene9607</name>
</gene>
<reference evidence="3" key="1">
    <citation type="submission" date="2019-06" db="EMBL/GenBank/DDBJ databases">
        <authorList>
            <person name="Zheng W."/>
        </authorList>
    </citation>
    <scope>NUCLEOTIDE SEQUENCE</scope>
    <source>
        <strain evidence="3">QDHG01</strain>
    </source>
</reference>
<protein>
    <submittedName>
        <fullName evidence="3">Uncharacterized protein</fullName>
    </submittedName>
</protein>
<comment type="caution">
    <text evidence="3">The sequence shown here is derived from an EMBL/GenBank/DDBJ whole genome shotgun (WGS) entry which is preliminary data.</text>
</comment>
<keyword evidence="4" id="KW-1185">Reference proteome</keyword>
<dbReference type="Proteomes" id="UP000785679">
    <property type="component" value="Unassembled WGS sequence"/>
</dbReference>
<accession>A0A8J8NC11</accession>
<dbReference type="InterPro" id="IPR036259">
    <property type="entry name" value="MFS_trans_sf"/>
</dbReference>
<organism evidence="3 4">
    <name type="scientific">Halteria grandinella</name>
    <dbReference type="NCBI Taxonomy" id="5974"/>
    <lineage>
        <taxon>Eukaryota</taxon>
        <taxon>Sar</taxon>
        <taxon>Alveolata</taxon>
        <taxon>Ciliophora</taxon>
        <taxon>Intramacronucleata</taxon>
        <taxon>Spirotrichea</taxon>
        <taxon>Stichotrichia</taxon>
        <taxon>Sporadotrichida</taxon>
        <taxon>Halteriidae</taxon>
        <taxon>Halteria</taxon>
    </lineage>
</organism>
<evidence type="ECO:0000313" key="4">
    <source>
        <dbReference type="Proteomes" id="UP000785679"/>
    </source>
</evidence>
<evidence type="ECO:0000256" key="2">
    <source>
        <dbReference type="SAM" id="Phobius"/>
    </source>
</evidence>
<evidence type="ECO:0000256" key="1">
    <source>
        <dbReference type="SAM" id="MobiDB-lite"/>
    </source>
</evidence>
<sequence>MFAMVAFGFGEIFGGLSIGQVVDRKGSKFASLVNMGYVLFTIALTLLYLNSPSYGFLVFFMAFMWGVEDGAVNTHCLEMLGFEFEDNTEPFSIFSMFEAFAVFIFQILQSFVGDNAHSYGQYVGLTGILGGIMCGATYFFDFKEHKSSGSHQQVPQSPNQLLDGSPMQGGSSSNKLSEIADEE</sequence>
<keyword evidence="2" id="KW-0812">Transmembrane</keyword>
<feature type="region of interest" description="Disordered" evidence="1">
    <location>
        <begin position="148"/>
        <end position="183"/>
    </location>
</feature>
<evidence type="ECO:0000313" key="3">
    <source>
        <dbReference type="EMBL" id="TNV71880.1"/>
    </source>
</evidence>
<dbReference type="SUPFAM" id="SSF103473">
    <property type="entry name" value="MFS general substrate transporter"/>
    <property type="match status" value="1"/>
</dbReference>
<dbReference type="AlphaFoldDB" id="A0A8J8NC11"/>
<feature type="transmembrane region" description="Helical" evidence="2">
    <location>
        <begin position="6"/>
        <end position="22"/>
    </location>
</feature>
<dbReference type="EMBL" id="RRYP01026121">
    <property type="protein sequence ID" value="TNV71880.1"/>
    <property type="molecule type" value="Genomic_DNA"/>
</dbReference>
<keyword evidence="2" id="KW-0472">Membrane</keyword>
<feature type="transmembrane region" description="Helical" evidence="2">
    <location>
        <begin position="93"/>
        <end position="113"/>
    </location>
</feature>
<feature type="transmembrane region" description="Helical" evidence="2">
    <location>
        <begin position="119"/>
        <end position="140"/>
    </location>
</feature>
<name>A0A8J8NC11_HALGN</name>
<feature type="compositionally biased region" description="Polar residues" evidence="1">
    <location>
        <begin position="149"/>
        <end position="176"/>
    </location>
</feature>
<proteinExistence type="predicted"/>